<dbReference type="KEGG" id="smiz:4412673_01926"/>
<dbReference type="SUPFAM" id="SSF56935">
    <property type="entry name" value="Porins"/>
    <property type="match status" value="1"/>
</dbReference>
<protein>
    <recommendedName>
        <fullName evidence="3">Beta-barrel porin-2, OmpL-like. bbp2</fullName>
    </recommendedName>
</protein>
<dbReference type="RefSeq" id="WP_093096116.1">
    <property type="nucleotide sequence ID" value="NZ_FNGK01000001.1"/>
</dbReference>
<name>A0AAJ5C0E1_9SPHI</name>
<dbReference type="Pfam" id="PF07642">
    <property type="entry name" value="BBP2"/>
    <property type="match status" value="1"/>
</dbReference>
<gene>
    <name evidence="1" type="ORF">SAMEA4412673_01926</name>
</gene>
<organism evidence="1 2">
    <name type="scientific">Sphingobacterium mizutaii</name>
    <dbReference type="NCBI Taxonomy" id="1010"/>
    <lineage>
        <taxon>Bacteria</taxon>
        <taxon>Pseudomonadati</taxon>
        <taxon>Bacteroidota</taxon>
        <taxon>Sphingobacteriia</taxon>
        <taxon>Sphingobacteriales</taxon>
        <taxon>Sphingobacteriaceae</taxon>
        <taxon>Sphingobacterium</taxon>
    </lineage>
</organism>
<evidence type="ECO:0008006" key="3">
    <source>
        <dbReference type="Google" id="ProtNLM"/>
    </source>
</evidence>
<dbReference type="Proteomes" id="UP000215355">
    <property type="component" value="Chromosome 1"/>
</dbReference>
<accession>A0AAJ5C0E1</accession>
<dbReference type="AlphaFoldDB" id="A0AAJ5C0E1"/>
<dbReference type="InterPro" id="IPR011486">
    <property type="entry name" value="BBP2"/>
</dbReference>
<evidence type="ECO:0000313" key="2">
    <source>
        <dbReference type="Proteomes" id="UP000215355"/>
    </source>
</evidence>
<sequence>MLNKFLCTASIFLGMGSVDAQKISDTLQSNLTFSGYIESYYTYDFNKTEDHKRPAFIYSHNRSNEFSVNLAMIKAAYEGNRVRSNLAIAVGSYMNANYAGEEGVWKNVYEANVGYKLLENHDLWIDAGVLPSHIGGESAIGLDNISLSRSLAAENSPYFETGARLSYTTKDSKLYLAAVALNGWQRIQLPNTSKNISFGHQIQYKPLESVVLNSSSYVGDEGSDSLRFFHDLYVQVAVSEKMNVLANWDYGMQKQPLIAKTYHWWNTGVQANYALSQKVKLNARLEYFNDEDGVVFGMFGELGTNILGYSAGFDVDLYKGLIWRAEVRNLNSSEKVFVNDQVASTSNSTTISTALGWRF</sequence>
<dbReference type="EMBL" id="LT906468">
    <property type="protein sequence ID" value="SNV49986.1"/>
    <property type="molecule type" value="Genomic_DNA"/>
</dbReference>
<evidence type="ECO:0000313" key="1">
    <source>
        <dbReference type="EMBL" id="SNV49986.1"/>
    </source>
</evidence>
<proteinExistence type="predicted"/>
<reference evidence="1 2" key="1">
    <citation type="submission" date="2017-06" db="EMBL/GenBank/DDBJ databases">
        <authorList>
            <consortium name="Pathogen Informatics"/>
        </authorList>
    </citation>
    <scope>NUCLEOTIDE SEQUENCE [LARGE SCALE GENOMIC DNA]</scope>
    <source>
        <strain evidence="1 2">NCTC12149</strain>
    </source>
</reference>